<evidence type="ECO:0000256" key="3">
    <source>
        <dbReference type="ARBA" id="ARBA00022737"/>
    </source>
</evidence>
<keyword evidence="2" id="KW-0808">Transferase</keyword>
<dbReference type="SUPFAM" id="SSF51161">
    <property type="entry name" value="Trimeric LpxA-like enzymes"/>
    <property type="match status" value="1"/>
</dbReference>
<comment type="caution">
    <text evidence="4">The sequence shown here is derived from an EMBL/GenBank/DDBJ whole genome shotgun (WGS) entry which is preliminary data.</text>
</comment>
<sequence length="142" mass="15835">MEFNNLVKKMYKNYNFGGFKRFYSKLIYHLIRLVYHCDIPYTLDVSGVYFCHRGFDIVINPNTILGKNITIQHGVTIGEVNGLAPKIDDNCYIGARAIIIGDITIGQNSKIGAGTVVVKDVLENSTVVGNPGKIIKNKENKI</sequence>
<reference evidence="4 5" key="1">
    <citation type="submission" date="2020-08" db="EMBL/GenBank/DDBJ databases">
        <title>Genome public.</title>
        <authorList>
            <person name="Liu C."/>
            <person name="Sun Q."/>
        </authorList>
    </citation>
    <scope>NUCLEOTIDE SEQUENCE [LARGE SCALE GENOMIC DNA]</scope>
    <source>
        <strain evidence="4 5">M29</strain>
    </source>
</reference>
<name>A0ABR7ILY2_9FIRM</name>
<dbReference type="RefSeq" id="WP_186995630.1">
    <property type="nucleotide sequence ID" value="NZ_JACOQG010000042.1"/>
</dbReference>
<dbReference type="InterPro" id="IPR005881">
    <property type="entry name" value="Ser_O-AcTrfase"/>
</dbReference>
<accession>A0ABR7ILY2</accession>
<keyword evidence="3" id="KW-0677">Repeat</keyword>
<dbReference type="InterPro" id="IPR018357">
    <property type="entry name" value="Hexapep_transf_CS"/>
</dbReference>
<dbReference type="Gene3D" id="2.160.10.10">
    <property type="entry name" value="Hexapeptide repeat proteins"/>
    <property type="match status" value="1"/>
</dbReference>
<dbReference type="EMBL" id="JACOQG010000042">
    <property type="protein sequence ID" value="MBC5781045.1"/>
    <property type="molecule type" value="Genomic_DNA"/>
</dbReference>
<evidence type="ECO:0000256" key="2">
    <source>
        <dbReference type="ARBA" id="ARBA00022679"/>
    </source>
</evidence>
<protein>
    <recommendedName>
        <fullName evidence="1">Serine acetyltransferase</fullName>
    </recommendedName>
</protein>
<dbReference type="InterPro" id="IPR011004">
    <property type="entry name" value="Trimer_LpxA-like_sf"/>
</dbReference>
<evidence type="ECO:0000256" key="1">
    <source>
        <dbReference type="ARBA" id="ARBA00018522"/>
    </source>
</evidence>
<gene>
    <name evidence="4" type="ORF">H8Z82_15640</name>
</gene>
<dbReference type="InterPro" id="IPR001451">
    <property type="entry name" value="Hexapep"/>
</dbReference>
<evidence type="ECO:0000313" key="4">
    <source>
        <dbReference type="EMBL" id="MBC5781045.1"/>
    </source>
</evidence>
<evidence type="ECO:0000313" key="5">
    <source>
        <dbReference type="Proteomes" id="UP000649826"/>
    </source>
</evidence>
<dbReference type="Pfam" id="PF00132">
    <property type="entry name" value="Hexapep"/>
    <property type="match status" value="1"/>
</dbReference>
<dbReference type="PIRSF" id="PIRSF000441">
    <property type="entry name" value="CysE"/>
    <property type="match status" value="1"/>
</dbReference>
<dbReference type="PANTHER" id="PTHR42811">
    <property type="entry name" value="SERINE ACETYLTRANSFERASE"/>
    <property type="match status" value="1"/>
</dbReference>
<keyword evidence="5" id="KW-1185">Reference proteome</keyword>
<dbReference type="Proteomes" id="UP000649826">
    <property type="component" value="Unassembled WGS sequence"/>
</dbReference>
<organism evidence="4 5">
    <name type="scientific">Blautia difficilis</name>
    <dbReference type="NCBI Taxonomy" id="2763027"/>
    <lineage>
        <taxon>Bacteria</taxon>
        <taxon>Bacillati</taxon>
        <taxon>Bacillota</taxon>
        <taxon>Clostridia</taxon>
        <taxon>Lachnospirales</taxon>
        <taxon>Lachnospiraceae</taxon>
        <taxon>Blautia</taxon>
    </lineage>
</organism>
<proteinExistence type="predicted"/>
<dbReference type="PROSITE" id="PS00101">
    <property type="entry name" value="HEXAPEP_TRANSFERASES"/>
    <property type="match status" value="1"/>
</dbReference>